<keyword evidence="2" id="KW-0813">Transport</keyword>
<feature type="transmembrane region" description="Helical" evidence="6">
    <location>
        <begin position="140"/>
        <end position="159"/>
    </location>
</feature>
<dbReference type="AlphaFoldDB" id="A0A822ZBA7"/>
<evidence type="ECO:0000259" key="7">
    <source>
        <dbReference type="Pfam" id="PF01545"/>
    </source>
</evidence>
<dbReference type="InterPro" id="IPR002524">
    <property type="entry name" value="Cation_efflux"/>
</dbReference>
<dbReference type="SUPFAM" id="SSF161111">
    <property type="entry name" value="Cation efflux protein transmembrane domain-like"/>
    <property type="match status" value="1"/>
</dbReference>
<name>A0A822ZBA7_NELNU</name>
<dbReference type="GO" id="GO:0006882">
    <property type="term" value="P:intracellular zinc ion homeostasis"/>
    <property type="evidence" value="ECO:0007669"/>
    <property type="project" value="InterPro"/>
</dbReference>
<feature type="transmembrane region" description="Helical" evidence="6">
    <location>
        <begin position="280"/>
        <end position="300"/>
    </location>
</feature>
<dbReference type="FunFam" id="1.20.1510.10:FF:000019">
    <property type="entry name" value="Metal tolerance protein C2"/>
    <property type="match status" value="1"/>
</dbReference>
<keyword evidence="5 6" id="KW-0472">Membrane</keyword>
<feature type="transmembrane region" description="Helical" evidence="6">
    <location>
        <begin position="180"/>
        <end position="203"/>
    </location>
</feature>
<dbReference type="PANTHER" id="PTHR45755">
    <property type="match status" value="1"/>
</dbReference>
<dbReference type="EMBL" id="DUZY01000006">
    <property type="protein sequence ID" value="DAD42197.1"/>
    <property type="molecule type" value="Genomic_DNA"/>
</dbReference>
<dbReference type="InterPro" id="IPR027469">
    <property type="entry name" value="Cation_efflux_TMD_sf"/>
</dbReference>
<feature type="transmembrane region" description="Helical" evidence="6">
    <location>
        <begin position="252"/>
        <end position="274"/>
    </location>
</feature>
<reference evidence="8 9" key="1">
    <citation type="journal article" date="2020" name="Mol. Biol. Evol.">
        <title>Distinct Expression and Methylation Patterns for Genes with Different Fates following a Single Whole-Genome Duplication in Flowering Plants.</title>
        <authorList>
            <person name="Shi T."/>
            <person name="Rahmani R.S."/>
            <person name="Gugger P.F."/>
            <person name="Wang M."/>
            <person name="Li H."/>
            <person name="Zhang Y."/>
            <person name="Li Z."/>
            <person name="Wang Q."/>
            <person name="Van de Peer Y."/>
            <person name="Marchal K."/>
            <person name="Chen J."/>
        </authorList>
    </citation>
    <scope>NUCLEOTIDE SEQUENCE [LARGE SCALE GENOMIC DNA]</scope>
    <source>
        <tissue evidence="8">Leaf</tissue>
    </source>
</reference>
<dbReference type="InterPro" id="IPR058533">
    <property type="entry name" value="Cation_efflux_TM"/>
</dbReference>
<dbReference type="Proteomes" id="UP000607653">
    <property type="component" value="Unassembled WGS sequence"/>
</dbReference>
<comment type="subcellular location">
    <subcellularLocation>
        <location evidence="1">Membrane</location>
        <topology evidence="1">Multi-pass membrane protein</topology>
    </subcellularLocation>
</comment>
<evidence type="ECO:0000256" key="1">
    <source>
        <dbReference type="ARBA" id="ARBA00004141"/>
    </source>
</evidence>
<feature type="transmembrane region" description="Helical" evidence="6">
    <location>
        <begin position="209"/>
        <end position="231"/>
    </location>
</feature>
<dbReference type="InterPro" id="IPR045316">
    <property type="entry name" value="Msc2-like"/>
</dbReference>
<organism evidence="8 9">
    <name type="scientific">Nelumbo nucifera</name>
    <name type="common">Sacred lotus</name>
    <dbReference type="NCBI Taxonomy" id="4432"/>
    <lineage>
        <taxon>Eukaryota</taxon>
        <taxon>Viridiplantae</taxon>
        <taxon>Streptophyta</taxon>
        <taxon>Embryophyta</taxon>
        <taxon>Tracheophyta</taxon>
        <taxon>Spermatophyta</taxon>
        <taxon>Magnoliopsida</taxon>
        <taxon>Proteales</taxon>
        <taxon>Nelumbonaceae</taxon>
        <taxon>Nelumbo</taxon>
    </lineage>
</organism>
<dbReference type="Pfam" id="PF01545">
    <property type="entry name" value="Cation_efflux"/>
    <property type="match status" value="1"/>
</dbReference>
<protein>
    <recommendedName>
        <fullName evidence="7">Cation efflux protein transmembrane domain-containing protein</fullName>
    </recommendedName>
</protein>
<gene>
    <name evidence="8" type="ORF">HUJ06_000427</name>
</gene>
<keyword evidence="4 6" id="KW-1133">Transmembrane helix</keyword>
<comment type="caution">
    <text evidence="8">The sequence shown here is derived from an EMBL/GenBank/DDBJ whole genome shotgun (WGS) entry which is preliminary data.</text>
</comment>
<evidence type="ECO:0000256" key="6">
    <source>
        <dbReference type="SAM" id="Phobius"/>
    </source>
</evidence>
<evidence type="ECO:0000256" key="3">
    <source>
        <dbReference type="ARBA" id="ARBA00022692"/>
    </source>
</evidence>
<keyword evidence="3 6" id="KW-0812">Transmembrane</keyword>
<dbReference type="GO" id="GO:0005385">
    <property type="term" value="F:zinc ion transmembrane transporter activity"/>
    <property type="evidence" value="ECO:0007669"/>
    <property type="project" value="InterPro"/>
</dbReference>
<keyword evidence="9" id="KW-1185">Reference proteome</keyword>
<evidence type="ECO:0000256" key="5">
    <source>
        <dbReference type="ARBA" id="ARBA00023136"/>
    </source>
</evidence>
<dbReference type="PANTHER" id="PTHR45755:SF3">
    <property type="entry name" value="METAL TOLERANCE PROTEIN C2"/>
    <property type="match status" value="1"/>
</dbReference>
<proteinExistence type="predicted"/>
<evidence type="ECO:0000313" key="9">
    <source>
        <dbReference type="Proteomes" id="UP000607653"/>
    </source>
</evidence>
<evidence type="ECO:0000313" key="8">
    <source>
        <dbReference type="EMBL" id="DAD42197.1"/>
    </source>
</evidence>
<dbReference type="GO" id="GO:0016020">
    <property type="term" value="C:membrane"/>
    <property type="evidence" value="ECO:0007669"/>
    <property type="project" value="UniProtKB-SubCell"/>
</dbReference>
<evidence type="ECO:0000256" key="4">
    <source>
        <dbReference type="ARBA" id="ARBA00022989"/>
    </source>
</evidence>
<dbReference type="Gene3D" id="1.20.1510.10">
    <property type="entry name" value="Cation efflux protein transmembrane domain"/>
    <property type="match status" value="1"/>
</dbReference>
<dbReference type="NCBIfam" id="TIGR01297">
    <property type="entry name" value="CDF"/>
    <property type="match status" value="1"/>
</dbReference>
<feature type="domain" description="Cation efflux protein transmembrane" evidence="7">
    <location>
        <begin position="122"/>
        <end position="308"/>
    </location>
</feature>
<evidence type="ECO:0000256" key="2">
    <source>
        <dbReference type="ARBA" id="ARBA00022448"/>
    </source>
</evidence>
<accession>A0A822ZBA7</accession>
<sequence length="389" mass="43451">MENSRVSRDNFGVESGSRFSYHRSKSLGFQTTQGTAQQLWNGEFGFSGNDRRFAFSRQSSFHQSAEPHTPISIISNDSIRPLLSRSDSSINIPQGSYPQLENENIWKGTEKSYFREADAYSTAELCIGLFTGRVGLVSDAFHLTFGCGLLTFSLFAMAASRKKPDGVYTYGYKRLEVLSAFTNALFLLFLSFSLAVEALHAFIQDESEHKHYLIVSAVTNLLVNLLGVWFFRNYARINLVYRNAEDMNYHSVCLHVLADSIRSAGLILASWFLTLGVKNAEVLCLGLVSVTVFMLVIPLFRTTGGILLQMAPPNIPSSALSKCHRQITALEGVNEVSEARFWELVPGHVVGSLSLQVKKGEDDHPILVYVYGLYHDLGVQDLTVQTDYW</sequence>